<dbReference type="EMBL" id="CAJVCH010015523">
    <property type="protein sequence ID" value="CAG7679425.1"/>
    <property type="molecule type" value="Genomic_DNA"/>
</dbReference>
<dbReference type="PANTHER" id="PTHR48103:SF2">
    <property type="entry name" value="MIDASIN"/>
    <property type="match status" value="1"/>
</dbReference>
<dbReference type="Proteomes" id="UP000708208">
    <property type="component" value="Unassembled WGS sequence"/>
</dbReference>
<keyword evidence="5" id="KW-1185">Reference proteome</keyword>
<dbReference type="GO" id="GO:0005634">
    <property type="term" value="C:nucleus"/>
    <property type="evidence" value="ECO:0007669"/>
    <property type="project" value="TreeGrafter"/>
</dbReference>
<dbReference type="OrthoDB" id="7617068at2759"/>
<gene>
    <name evidence="4" type="ORF">AFUS01_LOCUS2682</name>
</gene>
<comment type="caution">
    <text evidence="4">The sequence shown here is derived from an EMBL/GenBank/DDBJ whole genome shotgun (WGS) entry which is preliminary data.</text>
</comment>
<evidence type="ECO:0000313" key="4">
    <source>
        <dbReference type="EMBL" id="CAG7679425.1"/>
    </source>
</evidence>
<dbReference type="InterPro" id="IPR011704">
    <property type="entry name" value="ATPase_dyneun-rel_AAA"/>
</dbReference>
<dbReference type="GO" id="GO:0030687">
    <property type="term" value="C:preribosome, large subunit precursor"/>
    <property type="evidence" value="ECO:0007669"/>
    <property type="project" value="TreeGrafter"/>
</dbReference>
<keyword evidence="1" id="KW-0547">Nucleotide-binding</keyword>
<accession>A0A8J2J657</accession>
<feature type="domain" description="ATPase dynein-related AAA" evidence="3">
    <location>
        <begin position="1"/>
        <end position="67"/>
    </location>
</feature>
<dbReference type="GO" id="GO:0005524">
    <property type="term" value="F:ATP binding"/>
    <property type="evidence" value="ECO:0007669"/>
    <property type="project" value="UniProtKB-KW"/>
</dbReference>
<protein>
    <recommendedName>
        <fullName evidence="3">ATPase dynein-related AAA domain-containing protein</fullName>
    </recommendedName>
</protein>
<sequence>LDEINLATPEMLQCLSGVLESQAQIHLWEKGDEAPIKRHKNFHLFAAMNPSTDVGKKDLPLGLRNRFTEYFVDELNDADELQILVS</sequence>
<dbReference type="GO" id="GO:0000027">
    <property type="term" value="P:ribosomal large subunit assembly"/>
    <property type="evidence" value="ECO:0007669"/>
    <property type="project" value="TreeGrafter"/>
</dbReference>
<name>A0A8J2J657_9HEXA</name>
<dbReference type="AlphaFoldDB" id="A0A8J2J657"/>
<dbReference type="Pfam" id="PF07728">
    <property type="entry name" value="AAA_5"/>
    <property type="match status" value="1"/>
</dbReference>
<proteinExistence type="predicted"/>
<feature type="non-terminal residue" evidence="4">
    <location>
        <position position="86"/>
    </location>
</feature>
<evidence type="ECO:0000259" key="3">
    <source>
        <dbReference type="Pfam" id="PF07728"/>
    </source>
</evidence>
<organism evidence="4 5">
    <name type="scientific">Allacma fusca</name>
    <dbReference type="NCBI Taxonomy" id="39272"/>
    <lineage>
        <taxon>Eukaryota</taxon>
        <taxon>Metazoa</taxon>
        <taxon>Ecdysozoa</taxon>
        <taxon>Arthropoda</taxon>
        <taxon>Hexapoda</taxon>
        <taxon>Collembola</taxon>
        <taxon>Symphypleona</taxon>
        <taxon>Sminthuridae</taxon>
        <taxon>Allacma</taxon>
    </lineage>
</organism>
<dbReference type="PANTHER" id="PTHR48103">
    <property type="entry name" value="MIDASIN-RELATED"/>
    <property type="match status" value="1"/>
</dbReference>
<dbReference type="GO" id="GO:0016887">
    <property type="term" value="F:ATP hydrolysis activity"/>
    <property type="evidence" value="ECO:0007669"/>
    <property type="project" value="InterPro"/>
</dbReference>
<keyword evidence="2" id="KW-0067">ATP-binding</keyword>
<feature type="non-terminal residue" evidence="4">
    <location>
        <position position="1"/>
    </location>
</feature>
<evidence type="ECO:0000256" key="1">
    <source>
        <dbReference type="ARBA" id="ARBA00022741"/>
    </source>
</evidence>
<evidence type="ECO:0000313" key="5">
    <source>
        <dbReference type="Proteomes" id="UP000708208"/>
    </source>
</evidence>
<dbReference type="GO" id="GO:0000055">
    <property type="term" value="P:ribosomal large subunit export from nucleus"/>
    <property type="evidence" value="ECO:0007669"/>
    <property type="project" value="TreeGrafter"/>
</dbReference>
<evidence type="ECO:0000256" key="2">
    <source>
        <dbReference type="ARBA" id="ARBA00022840"/>
    </source>
</evidence>
<reference evidence="4" key="1">
    <citation type="submission" date="2021-06" db="EMBL/GenBank/DDBJ databases">
        <authorList>
            <person name="Hodson N. C."/>
            <person name="Mongue J. A."/>
            <person name="Jaron S. K."/>
        </authorList>
    </citation>
    <scope>NUCLEOTIDE SEQUENCE</scope>
</reference>